<dbReference type="PANTHER" id="PTHR42957:SF1">
    <property type="entry name" value="HELICASE MJ1565-RELATED"/>
    <property type="match status" value="1"/>
</dbReference>
<dbReference type="PANTHER" id="PTHR42957">
    <property type="entry name" value="HELICASE MJ1565-RELATED"/>
    <property type="match status" value="1"/>
</dbReference>
<reference evidence="2 3" key="1">
    <citation type="journal article" date="2014" name="Appl. Environ. Microbiol.">
        <title>Profile of Secreted Hydrolases, Associated Proteins, and SlpA in Thermoanaerobacterium saccharolyticum during the Degradation of Hemicellulose.</title>
        <authorList>
            <person name="Currie D.H."/>
            <person name="Guss A.M."/>
            <person name="Herring C.D."/>
            <person name="Giannone R.J."/>
            <person name="Johnson C.M."/>
            <person name="Lankford P.K."/>
            <person name="Brown S.D."/>
            <person name="Hettich R.L."/>
            <person name="Lynd L.R."/>
        </authorList>
    </citation>
    <scope>NUCLEOTIDE SEQUENCE [LARGE SCALE GENOMIC DNA]</scope>
    <source>
        <strain evidence="3">DSM 8691 / JW/SL-YS485</strain>
    </source>
</reference>
<dbReference type="KEGG" id="tsh:Tsac_0853"/>
<dbReference type="eggNOG" id="COG0433">
    <property type="taxonomic scope" value="Bacteria"/>
</dbReference>
<dbReference type="AlphaFoldDB" id="I3VTM6"/>
<dbReference type="STRING" id="1094508.Tsac_0853"/>
<protein>
    <recommendedName>
        <fullName evidence="1">Helicase HerA central domain-containing protein</fullName>
    </recommendedName>
</protein>
<evidence type="ECO:0000313" key="2">
    <source>
        <dbReference type="EMBL" id="AFK85871.1"/>
    </source>
</evidence>
<dbReference type="InterPro" id="IPR027417">
    <property type="entry name" value="P-loop_NTPase"/>
</dbReference>
<accession>I3VTM6</accession>
<sequence>MENSLTNIIQQMGEKSPIVYEIENIIQSARFVGFAVDVTYSTLTVLTNDTWKERANGIPHNSFLFAASPNWLKPDLGSSSHRLKVNVTYSEEPEIILLRVTEEYELPSKDIWLSTKIDKFKSLETKELNDGVIFDELSRNEIQYAGLKCRVLGTFYFDEYGKLIFGSDLENYYGSKILYVYKPSIEGLENIVNFETRKKIEETSKENFVNLNDLVPFGYVRYTSTQRLQKKEEKSAQVYINPSDFLARRTALFGMTRTGKSNTVKILIKSIREAAQKYGKKVAQVIFDVNGEYIYINPQDKGAISTDIDDCFILTFNPNINTDNNSIRSLQFDLFKDLGVTHEIAVSLLKSQNINISTDLEAFLGIDMYAYYNIDHNDYAEIKRSERVKALYKYILAKVLGINIQISNPFGEKILNQIDGIEPNLYKKNIFTIEEFELILNKIYNKRNEIKTSAGNQLYREDFETLLNFAVKKNSQGKQIVGYGHLRRIHLERFHLSNTDTYFDEILKKIKSGKTILIDMVYGSEEIRNLLSTKIATLIFSENQKAFTEAKEPPFVILYVEEAHNLIGKDMEPTDIWPRIAKEGAKYNIGLVYSTQEPSTINKNILANTENWFITHLNNEDEIKTITRYYDFADFKESIMLAKDKGFARVKTFSSNFVCPLQIKLYQPSIK</sequence>
<dbReference type="PATRIC" id="fig|1094508.3.peg.863"/>
<dbReference type="InterPro" id="IPR008571">
    <property type="entry name" value="HerA-like"/>
</dbReference>
<dbReference type="EMBL" id="CP003184">
    <property type="protein sequence ID" value="AFK85871.1"/>
    <property type="molecule type" value="Genomic_DNA"/>
</dbReference>
<organism evidence="2 3">
    <name type="scientific">Thermoanaerobacterium saccharolyticum (strain DSM 8691 / JW/SL-YS485)</name>
    <dbReference type="NCBI Taxonomy" id="1094508"/>
    <lineage>
        <taxon>Bacteria</taxon>
        <taxon>Bacillati</taxon>
        <taxon>Bacillota</taxon>
        <taxon>Clostridia</taxon>
        <taxon>Thermoanaerobacterales</taxon>
        <taxon>Thermoanaerobacteraceae</taxon>
        <taxon>Thermoanaerobacterium</taxon>
    </lineage>
</organism>
<feature type="domain" description="Helicase HerA central" evidence="1">
    <location>
        <begin position="234"/>
        <end position="300"/>
    </location>
</feature>
<dbReference type="SUPFAM" id="SSF52540">
    <property type="entry name" value="P-loop containing nucleoside triphosphate hydrolases"/>
    <property type="match status" value="1"/>
</dbReference>
<keyword evidence="3" id="KW-1185">Reference proteome</keyword>
<dbReference type="Pfam" id="PF01935">
    <property type="entry name" value="DUF87"/>
    <property type="match status" value="1"/>
</dbReference>
<dbReference type="RefSeq" id="WP_014757775.1">
    <property type="nucleotide sequence ID" value="NC_017992.1"/>
</dbReference>
<name>I3VTM6_THESW</name>
<evidence type="ECO:0000259" key="1">
    <source>
        <dbReference type="Pfam" id="PF01935"/>
    </source>
</evidence>
<dbReference type="BioCyc" id="TSAC1094508:GLMA-861-MONOMER"/>
<evidence type="ECO:0000313" key="3">
    <source>
        <dbReference type="Proteomes" id="UP000006178"/>
    </source>
</evidence>
<gene>
    <name evidence="2" type="ordered locus">Tsac_0853</name>
</gene>
<dbReference type="Gene3D" id="3.40.50.300">
    <property type="entry name" value="P-loop containing nucleotide triphosphate hydrolases"/>
    <property type="match status" value="2"/>
</dbReference>
<proteinExistence type="predicted"/>
<dbReference type="InterPro" id="IPR002789">
    <property type="entry name" value="HerA_central"/>
</dbReference>
<dbReference type="Proteomes" id="UP000006178">
    <property type="component" value="Chromosome"/>
</dbReference>